<proteinExistence type="predicted"/>
<comment type="caution">
    <text evidence="2">The sequence shown here is derived from an EMBL/GenBank/DDBJ whole genome shotgun (WGS) entry which is preliminary data.</text>
</comment>
<evidence type="ECO:0000313" key="3">
    <source>
        <dbReference type="Proteomes" id="UP001396334"/>
    </source>
</evidence>
<sequence length="379" mass="41850">MSSNIALTPSVNPSGRPPDLGTSWPLLPSGQGVSRLGDVSRPNKSLLDHEKTREVSMAASDVQEVDNFLFSGEGNGMMVESQRLSLPEQQFVGEQILSDNGKLAQSVDDNGKKMIKYGHLQDSFGRLEKVGKQTSLETNVESPYDPWIQAPSRKRRVVQTRRTTNVDVRSGIEKETKQGSRFEVLKNLEEPIVVNSESFTARLKDVVICAGPSTDARGKSVNEVGEGSTKDSRNKDGSHAKPLVISDDKVVDNSKAISMINLNASKHRTVRIIEDGLENEAWEPNKCLFIGSIRNSGSKGAYHAKTNLRHIYKKGAHVAKKDVRKGPDKLMLEDWPSSSPNEDGKIDNFSVNEDDVHVHNKSCVDTMVQENFGVEQTRE</sequence>
<reference evidence="2 3" key="1">
    <citation type="journal article" date="2024" name="G3 (Bethesda)">
        <title>Genome assembly of Hibiscus sabdariffa L. provides insights into metabolisms of medicinal natural products.</title>
        <authorList>
            <person name="Kim T."/>
        </authorList>
    </citation>
    <scope>NUCLEOTIDE SEQUENCE [LARGE SCALE GENOMIC DNA]</scope>
    <source>
        <strain evidence="2">TK-2024</strain>
        <tissue evidence="2">Old leaves</tissue>
    </source>
</reference>
<protein>
    <submittedName>
        <fullName evidence="2">Uncharacterized protein</fullName>
    </submittedName>
</protein>
<dbReference type="EMBL" id="JBBPBN010000007">
    <property type="protein sequence ID" value="KAK9033785.1"/>
    <property type="molecule type" value="Genomic_DNA"/>
</dbReference>
<feature type="non-terminal residue" evidence="2">
    <location>
        <position position="379"/>
    </location>
</feature>
<name>A0ABR2T916_9ROSI</name>
<feature type="region of interest" description="Disordered" evidence="1">
    <location>
        <begin position="1"/>
        <end position="45"/>
    </location>
</feature>
<keyword evidence="3" id="KW-1185">Reference proteome</keyword>
<feature type="compositionally biased region" description="Polar residues" evidence="1">
    <location>
        <begin position="1"/>
        <end position="13"/>
    </location>
</feature>
<evidence type="ECO:0000256" key="1">
    <source>
        <dbReference type="SAM" id="MobiDB-lite"/>
    </source>
</evidence>
<dbReference type="Proteomes" id="UP001396334">
    <property type="component" value="Unassembled WGS sequence"/>
</dbReference>
<feature type="compositionally biased region" description="Basic and acidic residues" evidence="1">
    <location>
        <begin position="228"/>
        <end position="239"/>
    </location>
</feature>
<accession>A0ABR2T916</accession>
<feature type="region of interest" description="Disordered" evidence="1">
    <location>
        <begin position="217"/>
        <end position="241"/>
    </location>
</feature>
<organism evidence="2 3">
    <name type="scientific">Hibiscus sabdariffa</name>
    <name type="common">roselle</name>
    <dbReference type="NCBI Taxonomy" id="183260"/>
    <lineage>
        <taxon>Eukaryota</taxon>
        <taxon>Viridiplantae</taxon>
        <taxon>Streptophyta</taxon>
        <taxon>Embryophyta</taxon>
        <taxon>Tracheophyta</taxon>
        <taxon>Spermatophyta</taxon>
        <taxon>Magnoliopsida</taxon>
        <taxon>eudicotyledons</taxon>
        <taxon>Gunneridae</taxon>
        <taxon>Pentapetalae</taxon>
        <taxon>rosids</taxon>
        <taxon>malvids</taxon>
        <taxon>Malvales</taxon>
        <taxon>Malvaceae</taxon>
        <taxon>Malvoideae</taxon>
        <taxon>Hibiscus</taxon>
    </lineage>
</organism>
<evidence type="ECO:0000313" key="2">
    <source>
        <dbReference type="EMBL" id="KAK9033785.1"/>
    </source>
</evidence>
<gene>
    <name evidence="2" type="ORF">V6N11_049969</name>
</gene>
<feature type="region of interest" description="Disordered" evidence="1">
    <location>
        <begin position="329"/>
        <end position="349"/>
    </location>
</feature>